<sequence length="80" mass="9298">MQLLRSGQKAKEKSIKICLTARIFFAFNIICGLPTTLTAARLEMIRIMEQQKLDLLHVNSEDLSTKKMREPIFFVWHTFG</sequence>
<organism evidence="2 3">
    <name type="scientific">Candidatus Desulfosporosinus infrequens</name>
    <dbReference type="NCBI Taxonomy" id="2043169"/>
    <lineage>
        <taxon>Bacteria</taxon>
        <taxon>Bacillati</taxon>
        <taxon>Bacillota</taxon>
        <taxon>Clostridia</taxon>
        <taxon>Eubacteriales</taxon>
        <taxon>Desulfitobacteriaceae</taxon>
        <taxon>Desulfosporosinus</taxon>
    </lineage>
</organism>
<keyword evidence="1" id="KW-1133">Transmembrane helix</keyword>
<keyword evidence="1" id="KW-0472">Membrane</keyword>
<evidence type="ECO:0000313" key="3">
    <source>
        <dbReference type="Proteomes" id="UP000238916"/>
    </source>
</evidence>
<name>A0A2U3LFV7_9FIRM</name>
<evidence type="ECO:0000313" key="2">
    <source>
        <dbReference type="EMBL" id="SPF50679.1"/>
    </source>
</evidence>
<accession>A0A2U3LFV7</accession>
<proteinExistence type="predicted"/>
<feature type="transmembrane region" description="Helical" evidence="1">
    <location>
        <begin position="21"/>
        <end position="42"/>
    </location>
</feature>
<dbReference type="EMBL" id="OMOF01000428">
    <property type="protein sequence ID" value="SPF50679.1"/>
    <property type="molecule type" value="Genomic_DNA"/>
</dbReference>
<dbReference type="Proteomes" id="UP000238916">
    <property type="component" value="Unassembled WGS sequence"/>
</dbReference>
<gene>
    <name evidence="2" type="ORF">SBF1_4840003</name>
</gene>
<reference evidence="3" key="1">
    <citation type="submission" date="2018-02" db="EMBL/GenBank/DDBJ databases">
        <authorList>
            <person name="Hausmann B."/>
        </authorList>
    </citation>
    <scope>NUCLEOTIDE SEQUENCE [LARGE SCALE GENOMIC DNA]</scope>
    <source>
        <strain evidence="3">Peat soil MAG SbF1</strain>
    </source>
</reference>
<evidence type="ECO:0000256" key="1">
    <source>
        <dbReference type="SAM" id="Phobius"/>
    </source>
</evidence>
<dbReference type="AlphaFoldDB" id="A0A2U3LFV7"/>
<protein>
    <submittedName>
        <fullName evidence="2">Uncharacterized protein</fullName>
    </submittedName>
</protein>
<keyword evidence="1" id="KW-0812">Transmembrane</keyword>